<evidence type="ECO:0000313" key="2">
    <source>
        <dbReference type="Proteomes" id="UP000249936"/>
    </source>
</evidence>
<dbReference type="AlphaFoldDB" id="A0A2X1PHQ7"/>
<dbReference type="Proteomes" id="UP000249936">
    <property type="component" value="Unassembled WGS sequence"/>
</dbReference>
<accession>A0A2X1PHQ7</accession>
<dbReference type="EC" id="3.1.13.1" evidence="1"/>
<protein>
    <submittedName>
        <fullName evidence="1">Ribonuclease II</fullName>
        <ecNumber evidence="1">3.1.13.1</ecNumber>
    </submittedName>
</protein>
<organism evidence="1 2">
    <name type="scientific">Haemophilus influenzae</name>
    <dbReference type="NCBI Taxonomy" id="727"/>
    <lineage>
        <taxon>Bacteria</taxon>
        <taxon>Pseudomonadati</taxon>
        <taxon>Pseudomonadota</taxon>
        <taxon>Gammaproteobacteria</taxon>
        <taxon>Pasteurellales</taxon>
        <taxon>Pasteurellaceae</taxon>
        <taxon>Haemophilus</taxon>
    </lineage>
</organism>
<name>A0A2X1PHQ7_HAEIF</name>
<dbReference type="EMBL" id="UASK01000002">
    <property type="protein sequence ID" value="SPX40618.1"/>
    <property type="molecule type" value="Genomic_DNA"/>
</dbReference>
<reference evidence="1 2" key="1">
    <citation type="submission" date="2018-06" db="EMBL/GenBank/DDBJ databases">
        <authorList>
            <consortium name="Pathogen Informatics"/>
            <person name="Doyle S."/>
        </authorList>
    </citation>
    <scope>NUCLEOTIDE SEQUENCE [LARGE SCALE GENOMIC DNA]</scope>
    <source>
        <strain evidence="1 2">NCTC11872</strain>
    </source>
</reference>
<evidence type="ECO:0000313" key="1">
    <source>
        <dbReference type="EMBL" id="SPX40618.1"/>
    </source>
</evidence>
<sequence>MKNHKMTCWHVCKKLAAKNRLVERDIADWLYCRYLAPKVAENVEFNAEVQDVMRAGLRVQLARKWRIAIHSCCHFAQQQRRNTTKS</sequence>
<gene>
    <name evidence="1" type="primary">rnb_1</name>
    <name evidence="1" type="ORF">NCTC11872_00193</name>
</gene>
<keyword evidence="1" id="KW-0378">Hydrolase</keyword>
<proteinExistence type="predicted"/>
<dbReference type="GO" id="GO:0008859">
    <property type="term" value="F:exoribonuclease II activity"/>
    <property type="evidence" value="ECO:0007669"/>
    <property type="project" value="UniProtKB-EC"/>
</dbReference>